<accession>I3SG37</accession>
<evidence type="ECO:0000313" key="1">
    <source>
        <dbReference type="EMBL" id="AFK39229.1"/>
    </source>
</evidence>
<organism evidence="1">
    <name type="scientific">Medicago truncatula</name>
    <name type="common">Barrel medic</name>
    <name type="synonym">Medicago tribuloides</name>
    <dbReference type="NCBI Taxonomy" id="3880"/>
    <lineage>
        <taxon>Eukaryota</taxon>
        <taxon>Viridiplantae</taxon>
        <taxon>Streptophyta</taxon>
        <taxon>Embryophyta</taxon>
        <taxon>Tracheophyta</taxon>
        <taxon>Spermatophyta</taxon>
        <taxon>Magnoliopsida</taxon>
        <taxon>eudicotyledons</taxon>
        <taxon>Gunneridae</taxon>
        <taxon>Pentapetalae</taxon>
        <taxon>rosids</taxon>
        <taxon>fabids</taxon>
        <taxon>Fabales</taxon>
        <taxon>Fabaceae</taxon>
        <taxon>Papilionoideae</taxon>
        <taxon>50 kb inversion clade</taxon>
        <taxon>NPAAA clade</taxon>
        <taxon>Hologalegina</taxon>
        <taxon>IRL clade</taxon>
        <taxon>Trifolieae</taxon>
        <taxon>Medicago</taxon>
    </lineage>
</organism>
<sequence>MFTHMAKHLKFHALAPQPYSIKQESDKSRI</sequence>
<reference evidence="1" key="1">
    <citation type="submission" date="2012-05" db="EMBL/GenBank/DDBJ databases">
        <authorList>
            <person name="Krishnakumar V."/>
            <person name="Cheung F."/>
            <person name="Xiao Y."/>
            <person name="Chan A."/>
            <person name="Moskal W.A."/>
            <person name="Town C.D."/>
        </authorList>
    </citation>
    <scope>NUCLEOTIDE SEQUENCE</scope>
</reference>
<name>I3SG37_MEDTR</name>
<proteinExistence type="evidence at transcript level"/>
<dbReference type="AlphaFoldDB" id="I3SG37"/>
<dbReference type="EMBL" id="BT139434">
    <property type="protein sequence ID" value="AFK39229.1"/>
    <property type="molecule type" value="mRNA"/>
</dbReference>
<protein>
    <submittedName>
        <fullName evidence="1">Uncharacterized protein</fullName>
    </submittedName>
</protein>